<evidence type="ECO:0000313" key="2">
    <source>
        <dbReference type="Proteomes" id="UP000594778"/>
    </source>
</evidence>
<dbReference type="EMBL" id="CP065668">
    <property type="protein sequence ID" value="QPS08678.1"/>
    <property type="molecule type" value="Genomic_DNA"/>
</dbReference>
<gene>
    <name evidence="1" type="ORF">I6G66_01005</name>
</gene>
<reference evidence="1 2" key="1">
    <citation type="submission" date="2020-12" db="EMBL/GenBank/DDBJ databases">
        <title>FDA dAtabase for Regulatory Grade micrObial Sequences (FDA-ARGOS): Supporting development and validation of Infectious Disease Dx tests.</title>
        <authorList>
            <person name="Sproer C."/>
            <person name="Gronow S."/>
            <person name="Severitt S."/>
            <person name="Schroder I."/>
            <person name="Tallon L."/>
            <person name="Sadzewicz L."/>
            <person name="Zhao X."/>
            <person name="Boylan J."/>
            <person name="Ott S."/>
            <person name="Bowen H."/>
            <person name="Vavikolanu K."/>
            <person name="Mehta A."/>
            <person name="Aluvathingal J."/>
            <person name="Nadendla S."/>
            <person name="Lowell S."/>
            <person name="Myers T."/>
            <person name="Yan Y."/>
            <person name="Sichtig H."/>
        </authorList>
    </citation>
    <scope>NUCLEOTIDE SEQUENCE [LARGE SCALE GENOMIC DNA]</scope>
    <source>
        <strain evidence="1 2">FDAARGOS_909</strain>
    </source>
</reference>
<evidence type="ECO:0000313" key="1">
    <source>
        <dbReference type="EMBL" id="QPS08678.1"/>
    </source>
</evidence>
<dbReference type="AlphaFoldDB" id="A0A7T2S4E3"/>
<proteinExistence type="predicted"/>
<sequence length="196" mass="23279">MHRTGGINMNLNNIISERLRDSKLEPSLRERYNIALKKEFSDDLPNCGLFIDNTFYGDDAIDYEKGIRLFRGKKWTEVDLDYLYEEYVQFLMLNDDGFIYYLPSFLLYFYDLKHFALEYYLYFMDKLELGLNESKATYNAGRRRQDYSGFNKLSHEQSKLVAIFLVNTANLLPDGYMEKAQAQRALTNYWGNFLLF</sequence>
<dbReference type="Pfam" id="PF20461">
    <property type="entry name" value="DUF6714"/>
    <property type="match status" value="1"/>
</dbReference>
<dbReference type="InterPro" id="IPR046560">
    <property type="entry name" value="DUF6714"/>
</dbReference>
<protein>
    <submittedName>
        <fullName evidence="1">Uncharacterized protein</fullName>
    </submittedName>
</protein>
<accession>A0A7T2S4E3</accession>
<dbReference type="Proteomes" id="UP000594778">
    <property type="component" value="Chromosome"/>
</dbReference>
<organism evidence="1 2">
    <name type="scientific">Delftia acidovorans</name>
    <name type="common">Pseudomonas acidovorans</name>
    <name type="synonym">Comamonas acidovorans</name>
    <dbReference type="NCBI Taxonomy" id="80866"/>
    <lineage>
        <taxon>Bacteria</taxon>
        <taxon>Pseudomonadati</taxon>
        <taxon>Pseudomonadota</taxon>
        <taxon>Betaproteobacteria</taxon>
        <taxon>Burkholderiales</taxon>
        <taxon>Comamonadaceae</taxon>
        <taxon>Delftia</taxon>
    </lineage>
</organism>
<dbReference type="RefSeq" id="WP_197955914.1">
    <property type="nucleotide sequence ID" value="NZ_CP065668.1"/>
</dbReference>
<name>A0A7T2S4E3_DELAC</name>